<evidence type="ECO:0000313" key="7">
    <source>
        <dbReference type="Proteomes" id="UP000008808"/>
    </source>
</evidence>
<dbReference type="STRING" id="314225.ELI_12640"/>
<evidence type="ECO:0000313" key="6">
    <source>
        <dbReference type="EMBL" id="ABC64620.1"/>
    </source>
</evidence>
<organism evidence="6 7">
    <name type="scientific">Erythrobacter litoralis (strain HTCC2594)</name>
    <dbReference type="NCBI Taxonomy" id="314225"/>
    <lineage>
        <taxon>Bacteria</taxon>
        <taxon>Pseudomonadati</taxon>
        <taxon>Pseudomonadota</taxon>
        <taxon>Alphaproteobacteria</taxon>
        <taxon>Sphingomonadales</taxon>
        <taxon>Erythrobacteraceae</taxon>
        <taxon>Erythrobacter/Porphyrobacter group</taxon>
        <taxon>Erythrobacter</taxon>
    </lineage>
</organism>
<protein>
    <submittedName>
        <fullName evidence="6">27kDa outer membrane protein</fullName>
    </submittedName>
</protein>
<dbReference type="PROSITE" id="PS51352">
    <property type="entry name" value="THIOREDOXIN_2"/>
    <property type="match status" value="1"/>
</dbReference>
<sequence length="232" mass="24425">MVRNALLVLAALVAGFAGAGIFSWSGLGDRHVERYLVANPDLLPQMMAALERKRAEDRLASVGGDVRTPYGGAVLGNPNGSKTLVKFTDYNCGYCRASAGEVQKMIAADPDLRVVIREWPIFEGSDIAARMALAAAKQGKYREYHLALFESGDTSMAGLEAAAQKAGLDLARLKNDAGSAEIGFELSRNAQFAQELGFTGTPSWVAGSRIIEGAVPAEALASALSESAASES</sequence>
<keyword evidence="3" id="KW-1015">Disulfide bond</keyword>
<proteinExistence type="predicted"/>
<evidence type="ECO:0000256" key="4">
    <source>
        <dbReference type="ARBA" id="ARBA00023284"/>
    </source>
</evidence>
<keyword evidence="1" id="KW-0732">Signal</keyword>
<dbReference type="AlphaFoldDB" id="Q2N6S1"/>
<dbReference type="Proteomes" id="UP000008808">
    <property type="component" value="Chromosome"/>
</dbReference>
<dbReference type="HOGENOM" id="CLU_000288_47_4_5"/>
<dbReference type="InterPro" id="IPR017937">
    <property type="entry name" value="Thioredoxin_CS"/>
</dbReference>
<dbReference type="RefSeq" id="WP_011415442.1">
    <property type="nucleotide sequence ID" value="NC_007722.1"/>
</dbReference>
<dbReference type="Gene3D" id="3.40.30.10">
    <property type="entry name" value="Glutaredoxin"/>
    <property type="match status" value="1"/>
</dbReference>
<dbReference type="EMBL" id="CP000157">
    <property type="protein sequence ID" value="ABC64620.1"/>
    <property type="molecule type" value="Genomic_DNA"/>
</dbReference>
<dbReference type="InterPro" id="IPR036249">
    <property type="entry name" value="Thioredoxin-like_sf"/>
</dbReference>
<evidence type="ECO:0000256" key="2">
    <source>
        <dbReference type="ARBA" id="ARBA00023002"/>
    </source>
</evidence>
<dbReference type="PANTHER" id="PTHR13887:SF14">
    <property type="entry name" value="DISULFIDE BOND FORMATION PROTEIN D"/>
    <property type="match status" value="1"/>
</dbReference>
<name>Q2N6S1_ERYLH</name>
<dbReference type="PROSITE" id="PS00194">
    <property type="entry name" value="THIOREDOXIN_1"/>
    <property type="match status" value="1"/>
</dbReference>
<dbReference type="PANTHER" id="PTHR13887">
    <property type="entry name" value="GLUTATHIONE S-TRANSFERASE KAPPA"/>
    <property type="match status" value="1"/>
</dbReference>
<reference evidence="7" key="1">
    <citation type="journal article" date="2009" name="J. Bacteriol.">
        <title>Complete genome sequence of Erythrobacter litoralis HTCC2594.</title>
        <authorList>
            <person name="Oh H.M."/>
            <person name="Giovannoni S.J."/>
            <person name="Ferriera S."/>
            <person name="Johnson J."/>
            <person name="Cho J.C."/>
        </authorList>
    </citation>
    <scope>NUCLEOTIDE SEQUENCE [LARGE SCALE GENOMIC DNA]</scope>
    <source>
        <strain evidence="7">HTCC2594</strain>
    </source>
</reference>
<dbReference type="InterPro" id="IPR001853">
    <property type="entry name" value="DSBA-like_thioredoxin_dom"/>
</dbReference>
<keyword evidence="4" id="KW-0676">Redox-active center</keyword>
<keyword evidence="2" id="KW-0560">Oxidoreductase</keyword>
<accession>Q2N6S1</accession>
<evidence type="ECO:0000256" key="1">
    <source>
        <dbReference type="ARBA" id="ARBA00022729"/>
    </source>
</evidence>
<dbReference type="CDD" id="cd03023">
    <property type="entry name" value="DsbA_Com1_like"/>
    <property type="match status" value="1"/>
</dbReference>
<dbReference type="eggNOG" id="COG1651">
    <property type="taxonomic scope" value="Bacteria"/>
</dbReference>
<dbReference type="Pfam" id="PF01323">
    <property type="entry name" value="DSBA"/>
    <property type="match status" value="1"/>
</dbReference>
<dbReference type="GO" id="GO:0015036">
    <property type="term" value="F:disulfide oxidoreductase activity"/>
    <property type="evidence" value="ECO:0007669"/>
    <property type="project" value="UniProtKB-ARBA"/>
</dbReference>
<gene>
    <name evidence="6" type="ordered locus">ELI_12640</name>
</gene>
<dbReference type="SUPFAM" id="SSF52833">
    <property type="entry name" value="Thioredoxin-like"/>
    <property type="match status" value="1"/>
</dbReference>
<evidence type="ECO:0000256" key="3">
    <source>
        <dbReference type="ARBA" id="ARBA00023157"/>
    </source>
</evidence>
<dbReference type="OrthoDB" id="9780147at2"/>
<keyword evidence="7" id="KW-1185">Reference proteome</keyword>
<evidence type="ECO:0000259" key="5">
    <source>
        <dbReference type="PROSITE" id="PS51352"/>
    </source>
</evidence>
<dbReference type="KEGG" id="eli:ELI_12640"/>
<dbReference type="InterPro" id="IPR013766">
    <property type="entry name" value="Thioredoxin_domain"/>
</dbReference>
<feature type="domain" description="Thioredoxin" evidence="5">
    <location>
        <begin position="48"/>
        <end position="229"/>
    </location>
</feature>